<keyword evidence="6" id="KW-0732">Signal</keyword>
<keyword evidence="5" id="KW-1015">Disulfide bond</keyword>
<dbReference type="Proteomes" id="UP000311919">
    <property type="component" value="Unassembled WGS sequence"/>
</dbReference>
<dbReference type="InterPro" id="IPR036669">
    <property type="entry name" value="Amyloid_Cu-bd_sf"/>
</dbReference>
<dbReference type="AlphaFoldDB" id="A0A4Z2CYF6"/>
<gene>
    <name evidence="9" type="ORF">EWB00_006363</name>
</gene>
<dbReference type="PANTHER" id="PTHR23103:SF15">
    <property type="entry name" value="AMYLOID-BETA-LIKE PROTEIN"/>
    <property type="match status" value="1"/>
</dbReference>
<accession>A0A4Z2CYF6</accession>
<dbReference type="Pfam" id="PF12925">
    <property type="entry name" value="APP_E2"/>
    <property type="match status" value="1"/>
</dbReference>
<feature type="region of interest" description="GFLD subdomain" evidence="5">
    <location>
        <begin position="18"/>
        <end position="114"/>
    </location>
</feature>
<evidence type="ECO:0000313" key="9">
    <source>
        <dbReference type="EMBL" id="TNN09281.1"/>
    </source>
</evidence>
<dbReference type="GO" id="GO:0016020">
    <property type="term" value="C:membrane"/>
    <property type="evidence" value="ECO:0007669"/>
    <property type="project" value="UniProtKB-SubCell"/>
</dbReference>
<evidence type="ECO:0000256" key="6">
    <source>
        <dbReference type="SAM" id="SignalP"/>
    </source>
</evidence>
<dbReference type="Pfam" id="PF02177">
    <property type="entry name" value="APP_N"/>
    <property type="match status" value="1"/>
</dbReference>
<dbReference type="SUPFAM" id="SSF56491">
    <property type="entry name" value="A heparin-binding domain"/>
    <property type="match status" value="1"/>
</dbReference>
<dbReference type="InterPro" id="IPR024329">
    <property type="entry name" value="Amyloid_glyco_E2_domain"/>
</dbReference>
<dbReference type="PROSITE" id="PS51869">
    <property type="entry name" value="APP_E1"/>
    <property type="match status" value="1"/>
</dbReference>
<comment type="subcellular location">
    <subcellularLocation>
        <location evidence="1">Membrane</location>
        <topology evidence="1">Single-pass type I membrane protein</topology>
    </subcellularLocation>
</comment>
<evidence type="ECO:0000259" key="8">
    <source>
        <dbReference type="PROSITE" id="PS51870"/>
    </source>
</evidence>
<evidence type="ECO:0000313" key="10">
    <source>
        <dbReference type="Proteomes" id="UP000311919"/>
    </source>
</evidence>
<dbReference type="InterPro" id="IPR036454">
    <property type="entry name" value="Amyloid_glyco_heparin-bd_sf"/>
</dbReference>
<proteinExistence type="inferred from homology"/>
<keyword evidence="4" id="KW-0472">Membrane</keyword>
<dbReference type="SUPFAM" id="SSF109843">
    <property type="entry name" value="CAPPD, an extracellular domain of amyloid beta A4 protein"/>
    <property type="match status" value="1"/>
</dbReference>
<name>A0A4Z2CYF6_SCHJA</name>
<dbReference type="SUPFAM" id="SSF89811">
    <property type="entry name" value="Amyloid beta a4 protein copper binding domain (domain 2)"/>
    <property type="match status" value="1"/>
</dbReference>
<dbReference type="EMBL" id="SKCS01000396">
    <property type="protein sequence ID" value="TNN09281.1"/>
    <property type="molecule type" value="Genomic_DNA"/>
</dbReference>
<feature type="disulfide bond" evidence="5">
    <location>
        <begin position="137"/>
        <end position="167"/>
    </location>
</feature>
<sequence>MSLTAFGLLSFFNCILTCQSLYSVAFECGKPAIYLNNEFWVADITQDCLDDEVSILNYCKKVYSGRNITTVVSAPPIDVVLSDWCEFGNSLGKCQSMGNERHEIKPFICLDNIPMSTLFIPVGCQLNNFDSDRNYVCENYKFWEKSAREVCRRQSMRFQSYLPSKPCIKQEDFSSIYFTAAKVVCCTVPDFRSTDSFVSIKSHKNVKYKNVSVSHEVSNSSDKLNPLESSIWDNNEILTNYMLIADQNSSGFSIPERQRYNQAKLELSNGLHKHEKILKQELSDAESLISADDWQNEPVKSQIKEDSLIKEFLTKYVALENKSEQDRKSIETVHHQRIEAQMLERRNAILNAWEKAVNIKNPNNFTLFEILKHLIKVIEHDRNYYIKRFEHLRNVDQTEAVKHSTSIKHKLVELDILLNKSLEKVNMHPKLMPHLTAYANYLRNNKYTKLEAQSKAVLVADVTFPDIVKLPTFQEQAALKAENVIAKYRHHLETLSVDKLKNNELNKSLIKLPRRQKLLTDNYFDYNRKGLSNSHQIKSTLTIPIVHDSVSGKSVLSTVDYSSSPLSNSGANTHHIDSNETSKNMKTMPFESRYNISIMKVCTVCCS</sequence>
<feature type="domain" description="E2" evidence="8">
    <location>
        <begin position="236"/>
        <end position="442"/>
    </location>
</feature>
<evidence type="ECO:0000256" key="1">
    <source>
        <dbReference type="ARBA" id="ARBA00004479"/>
    </source>
</evidence>
<reference evidence="9 10" key="1">
    <citation type="submission" date="2019-03" db="EMBL/GenBank/DDBJ databases">
        <title>An improved genome assembly of the fluke Schistosoma japonicum.</title>
        <authorList>
            <person name="Hu W."/>
            <person name="Luo F."/>
            <person name="Yin M."/>
            <person name="Mo X."/>
            <person name="Sun C."/>
            <person name="Wu Q."/>
            <person name="Zhu B."/>
            <person name="Xiang M."/>
            <person name="Wang J."/>
            <person name="Wang Y."/>
            <person name="Zhang T."/>
            <person name="Xu B."/>
            <person name="Zheng H."/>
            <person name="Feng Z."/>
        </authorList>
    </citation>
    <scope>NUCLEOTIDE SEQUENCE [LARGE SCALE GENOMIC DNA]</scope>
    <source>
        <strain evidence="9">HuSjv2</strain>
        <tissue evidence="9">Worms</tissue>
    </source>
</reference>
<evidence type="ECO:0000256" key="3">
    <source>
        <dbReference type="ARBA" id="ARBA00022989"/>
    </source>
</evidence>
<keyword evidence="10" id="KW-1185">Reference proteome</keyword>
<dbReference type="OrthoDB" id="6147836at2759"/>
<dbReference type="SMART" id="SM00006">
    <property type="entry name" value="A4_EXTRA"/>
    <property type="match status" value="1"/>
</dbReference>
<comment type="similarity">
    <text evidence="5">Belongs to the APP family.</text>
</comment>
<dbReference type="GO" id="GO:0046914">
    <property type="term" value="F:transition metal ion binding"/>
    <property type="evidence" value="ECO:0007669"/>
    <property type="project" value="InterPro"/>
</dbReference>
<dbReference type="Gene3D" id="1.20.120.770">
    <property type="entry name" value="Amyloid precursor protein, E2 domain"/>
    <property type="match status" value="1"/>
</dbReference>
<dbReference type="GO" id="GO:0008201">
    <property type="term" value="F:heparin binding"/>
    <property type="evidence" value="ECO:0007669"/>
    <property type="project" value="UniProtKB-UniRule"/>
</dbReference>
<comment type="caution">
    <text evidence="9">The sequence shown here is derived from an EMBL/GenBank/DDBJ whole genome shotgun (WGS) entry which is preliminary data.</text>
</comment>
<organism evidence="9 10">
    <name type="scientific">Schistosoma japonicum</name>
    <name type="common">Blood fluke</name>
    <dbReference type="NCBI Taxonomy" id="6182"/>
    <lineage>
        <taxon>Eukaryota</taxon>
        <taxon>Metazoa</taxon>
        <taxon>Spiralia</taxon>
        <taxon>Lophotrochozoa</taxon>
        <taxon>Platyhelminthes</taxon>
        <taxon>Trematoda</taxon>
        <taxon>Digenea</taxon>
        <taxon>Strigeidida</taxon>
        <taxon>Schistosomatoidea</taxon>
        <taxon>Schistosomatidae</taxon>
        <taxon>Schistosoma</taxon>
    </lineage>
</organism>
<dbReference type="InterPro" id="IPR015849">
    <property type="entry name" value="Amyloid_glyco_heparin-bd"/>
</dbReference>
<dbReference type="GO" id="GO:0007417">
    <property type="term" value="P:central nervous system development"/>
    <property type="evidence" value="ECO:0007669"/>
    <property type="project" value="TreeGrafter"/>
</dbReference>
<evidence type="ECO:0000259" key="7">
    <source>
        <dbReference type="PROSITE" id="PS51869"/>
    </source>
</evidence>
<dbReference type="Gene3D" id="3.90.570.10">
    <property type="entry name" value="Amyloidogenic glycoprotein, heparin-binding domain"/>
    <property type="match status" value="1"/>
</dbReference>
<evidence type="ECO:0000256" key="4">
    <source>
        <dbReference type="ARBA" id="ARBA00023136"/>
    </source>
</evidence>
<feature type="signal peptide" evidence="6">
    <location>
        <begin position="1"/>
        <end position="20"/>
    </location>
</feature>
<dbReference type="InterPro" id="IPR008155">
    <property type="entry name" value="Amyloid_glyco"/>
</dbReference>
<evidence type="ECO:0000256" key="2">
    <source>
        <dbReference type="ARBA" id="ARBA00022692"/>
    </source>
</evidence>
<dbReference type="InterPro" id="IPR036176">
    <property type="entry name" value="E2_sf"/>
</dbReference>
<keyword evidence="3" id="KW-1133">Transmembrane helix</keyword>
<evidence type="ECO:0000256" key="5">
    <source>
        <dbReference type="PROSITE-ProRule" id="PRU01217"/>
    </source>
</evidence>
<feature type="region of interest" description="CuBD subdomain" evidence="5">
    <location>
        <begin position="122"/>
        <end position="188"/>
    </location>
</feature>
<dbReference type="STRING" id="6182.A0A4Z2CYF6"/>
<feature type="domain" description="E1" evidence="7">
    <location>
        <begin position="18"/>
        <end position="188"/>
    </location>
</feature>
<dbReference type="PROSITE" id="PS51870">
    <property type="entry name" value="APP_E2"/>
    <property type="match status" value="1"/>
</dbReference>
<dbReference type="GO" id="GO:0007409">
    <property type="term" value="P:axonogenesis"/>
    <property type="evidence" value="ECO:0007669"/>
    <property type="project" value="TreeGrafter"/>
</dbReference>
<dbReference type="PANTHER" id="PTHR23103">
    <property type="entry name" value="ALZHEIMER'S DISEASE BETA-AMYLOID RELATED"/>
    <property type="match status" value="1"/>
</dbReference>
<keyword evidence="2" id="KW-0812">Transmembrane</keyword>
<dbReference type="InterPro" id="IPR008154">
    <property type="entry name" value="Amyloid_glyco_extra"/>
</dbReference>
<comment type="caution">
    <text evidence="5">Lacks conserved residue(s) required for the propagation of feature annotation.</text>
</comment>
<feature type="chain" id="PRO_5021319582" evidence="6">
    <location>
        <begin position="21"/>
        <end position="607"/>
    </location>
</feature>
<protein>
    <submittedName>
        <fullName evidence="9">Amyloid-beta-like protein isoform 1</fullName>
    </submittedName>
</protein>